<dbReference type="EMBL" id="ML120428">
    <property type="protein sequence ID" value="RPA95204.1"/>
    <property type="molecule type" value="Genomic_DNA"/>
</dbReference>
<dbReference type="Proteomes" id="UP000276215">
    <property type="component" value="Unassembled WGS sequence"/>
</dbReference>
<dbReference type="AlphaFoldDB" id="A0A3N4JMV9"/>
<keyword evidence="3" id="KW-1185">Reference proteome</keyword>
<organism evidence="2 3">
    <name type="scientific">Choiromyces venosus 120613-1</name>
    <dbReference type="NCBI Taxonomy" id="1336337"/>
    <lineage>
        <taxon>Eukaryota</taxon>
        <taxon>Fungi</taxon>
        <taxon>Dikarya</taxon>
        <taxon>Ascomycota</taxon>
        <taxon>Pezizomycotina</taxon>
        <taxon>Pezizomycetes</taxon>
        <taxon>Pezizales</taxon>
        <taxon>Tuberaceae</taxon>
        <taxon>Choiromyces</taxon>
    </lineage>
</organism>
<evidence type="ECO:0000256" key="1">
    <source>
        <dbReference type="SAM" id="Coils"/>
    </source>
</evidence>
<name>A0A3N4JMV9_9PEZI</name>
<evidence type="ECO:0000313" key="3">
    <source>
        <dbReference type="Proteomes" id="UP000276215"/>
    </source>
</evidence>
<feature type="coiled-coil region" evidence="1">
    <location>
        <begin position="70"/>
        <end position="97"/>
    </location>
</feature>
<keyword evidence="1" id="KW-0175">Coiled coil</keyword>
<protein>
    <submittedName>
        <fullName evidence="2">Uncharacterized protein</fullName>
    </submittedName>
</protein>
<accession>A0A3N4JMV9</accession>
<evidence type="ECO:0000313" key="2">
    <source>
        <dbReference type="EMBL" id="RPA95204.1"/>
    </source>
</evidence>
<reference evidence="2 3" key="1">
    <citation type="journal article" date="2018" name="Nat. Ecol. Evol.">
        <title>Pezizomycetes genomes reveal the molecular basis of ectomycorrhizal truffle lifestyle.</title>
        <authorList>
            <person name="Murat C."/>
            <person name="Payen T."/>
            <person name="Noel B."/>
            <person name="Kuo A."/>
            <person name="Morin E."/>
            <person name="Chen J."/>
            <person name="Kohler A."/>
            <person name="Krizsan K."/>
            <person name="Balestrini R."/>
            <person name="Da Silva C."/>
            <person name="Montanini B."/>
            <person name="Hainaut M."/>
            <person name="Levati E."/>
            <person name="Barry K.W."/>
            <person name="Belfiori B."/>
            <person name="Cichocki N."/>
            <person name="Clum A."/>
            <person name="Dockter R.B."/>
            <person name="Fauchery L."/>
            <person name="Guy J."/>
            <person name="Iotti M."/>
            <person name="Le Tacon F."/>
            <person name="Lindquist E.A."/>
            <person name="Lipzen A."/>
            <person name="Malagnac F."/>
            <person name="Mello A."/>
            <person name="Molinier V."/>
            <person name="Miyauchi S."/>
            <person name="Poulain J."/>
            <person name="Riccioni C."/>
            <person name="Rubini A."/>
            <person name="Sitrit Y."/>
            <person name="Splivallo R."/>
            <person name="Traeger S."/>
            <person name="Wang M."/>
            <person name="Zifcakova L."/>
            <person name="Wipf D."/>
            <person name="Zambonelli A."/>
            <person name="Paolocci F."/>
            <person name="Nowrousian M."/>
            <person name="Ottonello S."/>
            <person name="Baldrian P."/>
            <person name="Spatafora J.W."/>
            <person name="Henrissat B."/>
            <person name="Nagy L.G."/>
            <person name="Aury J.M."/>
            <person name="Wincker P."/>
            <person name="Grigoriev I.V."/>
            <person name="Bonfante P."/>
            <person name="Martin F.M."/>
        </authorList>
    </citation>
    <scope>NUCLEOTIDE SEQUENCE [LARGE SCALE GENOMIC DNA]</scope>
    <source>
        <strain evidence="2 3">120613-1</strain>
    </source>
</reference>
<proteinExistence type="predicted"/>
<gene>
    <name evidence="2" type="ORF">L873DRAFT_1792395</name>
</gene>
<dbReference type="OrthoDB" id="5465007at2759"/>
<feature type="coiled-coil region" evidence="1">
    <location>
        <begin position="184"/>
        <end position="211"/>
    </location>
</feature>
<sequence length="240" mass="27665">MAIKYLKRNFRPASQSAEINKLQIPANKVEIEYQELIAYANLLTNDPVPWGLKQIISNIAIGAFRALTDVEAKEHCIQNLQSQLEEIKSKKTLNRSRIPTQGKPWIDREDIEKFFEFQTTEAQEAAKQKYHNATKLIVARKERLAECTRKRKDAERLEVGGKLPKQYKTGVKLLRKEGCLMEQILEAEQRVRKLKKHIEELTGNMNTIGEEQTEEESESSEYCNRARVGITPVSMVLRPL</sequence>